<comment type="similarity">
    <text evidence="4 6">Belongs to the GART family.</text>
</comment>
<dbReference type="PANTHER" id="PTHR43369">
    <property type="entry name" value="PHOSPHORIBOSYLGLYCINAMIDE FORMYLTRANSFERASE"/>
    <property type="match status" value="1"/>
</dbReference>
<dbReference type="GO" id="GO:0006189">
    <property type="term" value="P:'de novo' IMP biosynthetic process"/>
    <property type="evidence" value="ECO:0007669"/>
    <property type="project" value="UniProtKB-UniRule"/>
</dbReference>
<evidence type="ECO:0000256" key="3">
    <source>
        <dbReference type="ARBA" id="ARBA00022755"/>
    </source>
</evidence>
<feature type="binding site" evidence="6">
    <location>
        <begin position="16"/>
        <end position="18"/>
    </location>
    <ligand>
        <name>N(1)-(5-phospho-beta-D-ribosyl)glycinamide</name>
        <dbReference type="ChEBI" id="CHEBI:143788"/>
    </ligand>
</feature>
<evidence type="ECO:0000313" key="9">
    <source>
        <dbReference type="Proteomes" id="UP000232164"/>
    </source>
</evidence>
<evidence type="ECO:0000256" key="5">
    <source>
        <dbReference type="ARBA" id="ARBA00047664"/>
    </source>
</evidence>
<feature type="domain" description="Formyl transferase N-terminal" evidence="7">
    <location>
        <begin position="6"/>
        <end position="186"/>
    </location>
</feature>
<feature type="binding site" evidence="6">
    <location>
        <begin position="94"/>
        <end position="97"/>
    </location>
    <ligand>
        <name>(6R)-10-formyltetrahydrofolate</name>
        <dbReference type="ChEBI" id="CHEBI:195366"/>
    </ligand>
</feature>
<dbReference type="UniPathway" id="UPA00074">
    <property type="reaction ID" value="UER00126"/>
</dbReference>
<comment type="catalytic activity">
    <reaction evidence="5 6">
        <text>N(1)-(5-phospho-beta-D-ribosyl)glycinamide + (6R)-10-formyltetrahydrofolate = N(2)-formyl-N(1)-(5-phospho-beta-D-ribosyl)glycinamide + (6S)-5,6,7,8-tetrahydrofolate + H(+)</text>
        <dbReference type="Rhea" id="RHEA:15053"/>
        <dbReference type="ChEBI" id="CHEBI:15378"/>
        <dbReference type="ChEBI" id="CHEBI:57453"/>
        <dbReference type="ChEBI" id="CHEBI:143788"/>
        <dbReference type="ChEBI" id="CHEBI:147286"/>
        <dbReference type="ChEBI" id="CHEBI:195366"/>
        <dbReference type="EC" id="2.1.2.2"/>
    </reaction>
</comment>
<gene>
    <name evidence="6" type="primary">purN</name>
    <name evidence="8" type="ORF">CWR43_28835</name>
</gene>
<protein>
    <recommendedName>
        <fullName evidence="6">Phosphoribosylglycinamide formyltransferase</fullName>
        <ecNumber evidence="6">2.1.2.2</ecNumber>
    </recommendedName>
    <alternativeName>
        <fullName evidence="6">5'-phosphoribosylglycinamide transformylase</fullName>
    </alternativeName>
    <alternativeName>
        <fullName evidence="6">GAR transformylase</fullName>
        <shortName evidence="6">GART</shortName>
    </alternativeName>
</protein>
<evidence type="ECO:0000256" key="6">
    <source>
        <dbReference type="HAMAP-Rule" id="MF_01930"/>
    </source>
</evidence>
<dbReference type="Pfam" id="PF00551">
    <property type="entry name" value="Formyl_trans_N"/>
    <property type="match status" value="1"/>
</dbReference>
<reference evidence="8 9" key="2">
    <citation type="submission" date="2017-12" db="EMBL/GenBank/DDBJ databases">
        <title>Genome sequence of Rhizobium sullae HCNT1 isolated from Sulla coronaria nodules and featuring peculiar denitrification phenotypes.</title>
        <authorList>
            <person name="De Diego-Diaz B."/>
            <person name="Treu L."/>
            <person name="Campanaro S."/>
            <person name="Da Silva Duarte V."/>
            <person name="Basaglia M."/>
            <person name="Favaro L."/>
            <person name="Casella S."/>
            <person name="Squartini A."/>
        </authorList>
    </citation>
    <scope>NUCLEOTIDE SEQUENCE [LARGE SCALE GENOMIC DNA]</scope>
    <source>
        <strain evidence="8 9">HCNT1</strain>
    </source>
</reference>
<dbReference type="HAMAP" id="MF_01930">
    <property type="entry name" value="PurN"/>
    <property type="match status" value="1"/>
</dbReference>
<sequence length="220" mass="23371">MTMPRKRVVVFISGGGSNMMALVAAARAPDFPAEIVGVISDKADAGGLEKAAAEGISTFAFVRKDYTSKEAHEAAIFEALDRLSPDILCLAGYMRLLSATFIQRYEGRMINIHPSLLPLFPGLHTHQRAIDAGMRITGCTVHFVTEGMDEGPAIGQAAVPILSGDTADTLAARVLTVEHQLYPQALRLFAEGKVRMEGGKAVGTGVSAQPNSNHIISLIA</sequence>
<evidence type="ECO:0000256" key="1">
    <source>
        <dbReference type="ARBA" id="ARBA00005054"/>
    </source>
</evidence>
<feature type="binding site" evidence="6">
    <location>
        <position position="69"/>
    </location>
    <ligand>
        <name>(6R)-10-formyltetrahydrofolate</name>
        <dbReference type="ChEBI" id="CHEBI:195366"/>
    </ligand>
</feature>
<organism evidence="8 9">
    <name type="scientific">Rhizobium sullae</name>
    <name type="common">Rhizobium hedysari</name>
    <dbReference type="NCBI Taxonomy" id="50338"/>
    <lineage>
        <taxon>Bacteria</taxon>
        <taxon>Pseudomonadati</taxon>
        <taxon>Pseudomonadota</taxon>
        <taxon>Alphaproteobacteria</taxon>
        <taxon>Hyphomicrobiales</taxon>
        <taxon>Rhizobiaceae</taxon>
        <taxon>Rhizobium/Agrobacterium group</taxon>
        <taxon>Rhizobium</taxon>
    </lineage>
</organism>
<dbReference type="NCBIfam" id="TIGR00639">
    <property type="entry name" value="PurN"/>
    <property type="match status" value="1"/>
</dbReference>
<dbReference type="EC" id="2.1.2.2" evidence="6"/>
<dbReference type="PANTHER" id="PTHR43369:SF2">
    <property type="entry name" value="PHOSPHORIBOSYLGLYCINAMIDE FORMYLTRANSFERASE"/>
    <property type="match status" value="1"/>
</dbReference>
<dbReference type="CDD" id="cd08645">
    <property type="entry name" value="FMT_core_GART"/>
    <property type="match status" value="1"/>
</dbReference>
<dbReference type="InterPro" id="IPR036477">
    <property type="entry name" value="Formyl_transf_N_sf"/>
</dbReference>
<evidence type="ECO:0000313" key="8">
    <source>
        <dbReference type="EMBL" id="PKA40569.1"/>
    </source>
</evidence>
<comment type="caution">
    <text evidence="8">The sequence shown here is derived from an EMBL/GenBank/DDBJ whole genome shotgun (WGS) entry which is preliminary data.</text>
</comment>
<reference evidence="8 9" key="1">
    <citation type="submission" date="2017-11" db="EMBL/GenBank/DDBJ databases">
        <authorList>
            <person name="Han C.G."/>
        </authorList>
    </citation>
    <scope>NUCLEOTIDE SEQUENCE [LARGE SCALE GENOMIC DNA]</scope>
    <source>
        <strain evidence="8 9">HCNT1</strain>
    </source>
</reference>
<name>A0A2N0D3A3_RHISU</name>
<feature type="site" description="Raises pKa of active site His" evidence="6">
    <location>
        <position position="149"/>
    </location>
</feature>
<feature type="binding site" evidence="6">
    <location>
        <position position="111"/>
    </location>
    <ligand>
        <name>(6R)-10-formyltetrahydrofolate</name>
        <dbReference type="ChEBI" id="CHEBI:195366"/>
    </ligand>
</feature>
<evidence type="ECO:0000256" key="2">
    <source>
        <dbReference type="ARBA" id="ARBA00022679"/>
    </source>
</evidence>
<dbReference type="Gene3D" id="3.40.50.170">
    <property type="entry name" value="Formyl transferase, N-terminal domain"/>
    <property type="match status" value="1"/>
</dbReference>
<dbReference type="STRING" id="1041146.GCA_000427985_03964"/>
<comment type="pathway">
    <text evidence="1 6">Purine metabolism; IMP biosynthesis via de novo pathway; N(2)-formyl-N(1)-(5-phospho-D-ribosyl)glycinamide from N(1)-(5-phospho-D-ribosyl)glycinamide (10-formyl THF route): step 1/1.</text>
</comment>
<evidence type="ECO:0000259" key="7">
    <source>
        <dbReference type="Pfam" id="PF00551"/>
    </source>
</evidence>
<dbReference type="GO" id="GO:0005829">
    <property type="term" value="C:cytosol"/>
    <property type="evidence" value="ECO:0007669"/>
    <property type="project" value="TreeGrafter"/>
</dbReference>
<comment type="function">
    <text evidence="6">Catalyzes the transfer of a formyl group from 10-formyltetrahydrofolate to 5-phospho-ribosyl-glycinamide (GAR), producing 5-phospho-ribosyl-N-formylglycinamide (FGAR) and tetrahydrofolate.</text>
</comment>
<dbReference type="InterPro" id="IPR002376">
    <property type="entry name" value="Formyl_transf_N"/>
</dbReference>
<dbReference type="RefSeq" id="WP_100772750.1">
    <property type="nucleotide sequence ID" value="NZ_PIQN01000022.1"/>
</dbReference>
<dbReference type="EMBL" id="PIQN01000022">
    <property type="protein sequence ID" value="PKA40569.1"/>
    <property type="molecule type" value="Genomic_DNA"/>
</dbReference>
<dbReference type="SUPFAM" id="SSF53328">
    <property type="entry name" value="Formyltransferase"/>
    <property type="match status" value="1"/>
</dbReference>
<keyword evidence="2 6" id="KW-0808">Transferase</keyword>
<feature type="active site" description="Proton donor" evidence="6">
    <location>
        <position position="113"/>
    </location>
</feature>
<accession>A0A2N0D3A3</accession>
<evidence type="ECO:0000256" key="4">
    <source>
        <dbReference type="ARBA" id="ARBA00038440"/>
    </source>
</evidence>
<dbReference type="AlphaFoldDB" id="A0A2N0D3A3"/>
<dbReference type="InterPro" id="IPR001555">
    <property type="entry name" value="GART_AS"/>
</dbReference>
<proteinExistence type="inferred from homology"/>
<dbReference type="GO" id="GO:0004644">
    <property type="term" value="F:phosphoribosylglycinamide formyltransferase activity"/>
    <property type="evidence" value="ECO:0007669"/>
    <property type="project" value="UniProtKB-UniRule"/>
</dbReference>
<dbReference type="PROSITE" id="PS00373">
    <property type="entry name" value="GART"/>
    <property type="match status" value="1"/>
</dbReference>
<dbReference type="Proteomes" id="UP000232164">
    <property type="component" value="Unassembled WGS sequence"/>
</dbReference>
<keyword evidence="3 6" id="KW-0658">Purine biosynthesis</keyword>
<dbReference type="InterPro" id="IPR004607">
    <property type="entry name" value="GART"/>
</dbReference>